<keyword evidence="2" id="KW-0012">Acyltransferase</keyword>
<dbReference type="EMBL" id="QJKH01000008">
    <property type="protein sequence ID" value="PXX78239.1"/>
    <property type="molecule type" value="Genomic_DNA"/>
</dbReference>
<dbReference type="Pfam" id="PF13302">
    <property type="entry name" value="Acetyltransf_3"/>
    <property type="match status" value="1"/>
</dbReference>
<protein>
    <submittedName>
        <fullName evidence="5">Putative acetyltransferase</fullName>
    </submittedName>
</protein>
<dbReference type="GO" id="GO:0005737">
    <property type="term" value="C:cytoplasm"/>
    <property type="evidence" value="ECO:0007669"/>
    <property type="project" value="TreeGrafter"/>
</dbReference>
<dbReference type="InterPro" id="IPR016181">
    <property type="entry name" value="Acyl_CoA_acyltransferase"/>
</dbReference>
<dbReference type="AlphaFoldDB" id="A0A318KKD2"/>
<feature type="domain" description="N-acetyltransferase" evidence="4">
    <location>
        <begin position="6"/>
        <end position="170"/>
    </location>
</feature>
<evidence type="ECO:0000313" key="5">
    <source>
        <dbReference type="EMBL" id="PXX78239.1"/>
    </source>
</evidence>
<evidence type="ECO:0000256" key="2">
    <source>
        <dbReference type="ARBA" id="ARBA00023315"/>
    </source>
</evidence>
<dbReference type="PROSITE" id="PS51186">
    <property type="entry name" value="GNAT"/>
    <property type="match status" value="1"/>
</dbReference>
<name>A0A318KKD2_9FIRM</name>
<dbReference type="InterPro" id="IPR000182">
    <property type="entry name" value="GNAT_dom"/>
</dbReference>
<accession>A0A318KKD2</accession>
<dbReference type="GO" id="GO:0008999">
    <property type="term" value="F:protein-N-terminal-alanine acetyltransferase activity"/>
    <property type="evidence" value="ECO:0007669"/>
    <property type="project" value="TreeGrafter"/>
</dbReference>
<gene>
    <name evidence="5" type="ORF">DES51_108167</name>
</gene>
<evidence type="ECO:0000259" key="4">
    <source>
        <dbReference type="PROSITE" id="PS51186"/>
    </source>
</evidence>
<keyword evidence="1 5" id="KW-0808">Transferase</keyword>
<comment type="caution">
    <text evidence="5">The sequence shown here is derived from an EMBL/GenBank/DDBJ whole genome shotgun (WGS) entry which is preliminary data.</text>
</comment>
<evidence type="ECO:0000313" key="6">
    <source>
        <dbReference type="Proteomes" id="UP000247612"/>
    </source>
</evidence>
<dbReference type="STRING" id="1034346.GCA_000313565_00431"/>
<dbReference type="PANTHER" id="PTHR43792">
    <property type="entry name" value="GNAT FAMILY, PUTATIVE (AFU_ORTHOLOGUE AFUA_3G00765)-RELATED-RELATED"/>
    <property type="match status" value="1"/>
</dbReference>
<keyword evidence="6" id="KW-1185">Reference proteome</keyword>
<dbReference type="SUPFAM" id="SSF55729">
    <property type="entry name" value="Acyl-CoA N-acyltransferases (Nat)"/>
    <property type="match status" value="1"/>
</dbReference>
<comment type="similarity">
    <text evidence="3">Belongs to the acetyltransferase family. RimJ subfamily.</text>
</comment>
<dbReference type="RefSeq" id="WP_022936735.1">
    <property type="nucleotide sequence ID" value="NZ_CABKRQ010000001.1"/>
</dbReference>
<dbReference type="InterPro" id="IPR051531">
    <property type="entry name" value="N-acetyltransferase"/>
</dbReference>
<evidence type="ECO:0000256" key="3">
    <source>
        <dbReference type="ARBA" id="ARBA00038502"/>
    </source>
</evidence>
<sequence>METKRLILRKFAQRDLFDFFEYASQSDVGINAGWKPHVKISESFEILKNFIASDEILGIEEKASHKLIGSVGLHLDERFRRGIASRELGYVLNHDYWGHGYMSEAVSAVLYVGFVNMHLEIITCGHYPKNDRSRKVIEKNGFKYEGLIRHHSRLYTGEIMDLCQYSITREEYIQKK</sequence>
<reference evidence="5 6" key="1">
    <citation type="submission" date="2018-05" db="EMBL/GenBank/DDBJ databases">
        <title>Genomic Encyclopedia of Type Strains, Phase IV (KMG-IV): sequencing the most valuable type-strain genomes for metagenomic binning, comparative biology and taxonomic classification.</title>
        <authorList>
            <person name="Goeker M."/>
        </authorList>
    </citation>
    <scope>NUCLEOTIDE SEQUENCE [LARGE SCALE GENOMIC DNA]</scope>
    <source>
        <strain evidence="5 6">JC118</strain>
    </source>
</reference>
<dbReference type="Proteomes" id="UP000247612">
    <property type="component" value="Unassembled WGS sequence"/>
</dbReference>
<dbReference type="PANTHER" id="PTHR43792:SF8">
    <property type="entry name" value="[RIBOSOMAL PROTEIN US5]-ALANINE N-ACETYLTRANSFERASE"/>
    <property type="match status" value="1"/>
</dbReference>
<organism evidence="5 6">
    <name type="scientific">Dielma fastidiosa</name>
    <dbReference type="NCBI Taxonomy" id="1034346"/>
    <lineage>
        <taxon>Bacteria</taxon>
        <taxon>Bacillati</taxon>
        <taxon>Bacillota</taxon>
        <taxon>Erysipelotrichia</taxon>
        <taxon>Erysipelotrichales</taxon>
        <taxon>Erysipelotrichaceae</taxon>
        <taxon>Dielma</taxon>
    </lineage>
</organism>
<dbReference type="Gene3D" id="3.40.630.30">
    <property type="match status" value="1"/>
</dbReference>
<proteinExistence type="inferred from homology"/>
<evidence type="ECO:0000256" key="1">
    <source>
        <dbReference type="ARBA" id="ARBA00022679"/>
    </source>
</evidence>